<dbReference type="AlphaFoldDB" id="A0A382LTN3"/>
<organism evidence="1">
    <name type="scientific">marine metagenome</name>
    <dbReference type="NCBI Taxonomy" id="408172"/>
    <lineage>
        <taxon>unclassified sequences</taxon>
        <taxon>metagenomes</taxon>
        <taxon>ecological metagenomes</taxon>
    </lineage>
</organism>
<evidence type="ECO:0000313" key="1">
    <source>
        <dbReference type="EMBL" id="SVC38261.1"/>
    </source>
</evidence>
<sequence>MIARIVVLVCVLAGTILCDDGSGYVFELNTTDDWYYDIENMSEFEVRSFSFINTFACRLSMDFEERGSDSKEIHAIQSFSNVISSMRRNDELKPNHETQKLNGTAFKMVIDSTGTIASVVGADDDSQEVLETMAANAAAFGGAGEGGEFRFPLGGDTLRYVGDKWVFIDIKEAATSTFGFEKFEGTQTTTTTYRLKKVKGKKGDLIAYLDADSEVIIQGIGINWDETMEFVQNGVFKSKMQFNLTQGIVKSNKFEAALNTKGTNLEDDSSITFNMAISMVMKGKLK</sequence>
<name>A0A382LTN3_9ZZZZ</name>
<accession>A0A382LTN3</accession>
<gene>
    <name evidence="1" type="ORF">METZ01_LOCUS291115</name>
</gene>
<dbReference type="EMBL" id="UINC01088227">
    <property type="protein sequence ID" value="SVC38261.1"/>
    <property type="molecule type" value="Genomic_DNA"/>
</dbReference>
<protein>
    <submittedName>
        <fullName evidence="1">Uncharacterized protein</fullName>
    </submittedName>
</protein>
<proteinExistence type="predicted"/>
<reference evidence="1" key="1">
    <citation type="submission" date="2018-05" db="EMBL/GenBank/DDBJ databases">
        <authorList>
            <person name="Lanie J.A."/>
            <person name="Ng W.-L."/>
            <person name="Kazmierczak K.M."/>
            <person name="Andrzejewski T.M."/>
            <person name="Davidsen T.M."/>
            <person name="Wayne K.J."/>
            <person name="Tettelin H."/>
            <person name="Glass J.I."/>
            <person name="Rusch D."/>
            <person name="Podicherti R."/>
            <person name="Tsui H.-C.T."/>
            <person name="Winkler M.E."/>
        </authorList>
    </citation>
    <scope>NUCLEOTIDE SEQUENCE</scope>
</reference>